<dbReference type="InterPro" id="IPR051262">
    <property type="entry name" value="SMP-30/CGR1_Lactonase"/>
</dbReference>
<keyword evidence="4" id="KW-1185">Reference proteome</keyword>
<gene>
    <name evidence="3" type="ORF">GCM10011501_30700</name>
</gene>
<reference evidence="4" key="1">
    <citation type="journal article" date="2019" name="Int. J. Syst. Evol. Microbiol.">
        <title>The Global Catalogue of Microorganisms (GCM) 10K type strain sequencing project: providing services to taxonomists for standard genome sequencing and annotation.</title>
        <authorList>
            <consortium name="The Broad Institute Genomics Platform"/>
            <consortium name="The Broad Institute Genome Sequencing Center for Infectious Disease"/>
            <person name="Wu L."/>
            <person name="Ma J."/>
        </authorList>
    </citation>
    <scope>NUCLEOTIDE SEQUENCE [LARGE SCALE GENOMIC DNA]</scope>
    <source>
        <strain evidence="4">CGMCC 1.15922</strain>
    </source>
</reference>
<sequence>MFKIFTLFLLFTIASQVACATDTPLKQRDLYQSEDWVGDGTFTSGIEGPAVAKNGDLFVVNYREQGTIGRVIDKNQVVLLVKLSNGSIGNGIRFDESGNMYIADYVNHNVLTINNKDLISNQLESHQLKTDSVKVYAHSSMMNQPNDIAIMDNGIIFASDPNWAKNTGQLWRVNKEGKARLLVKEMGTTNGIEVSPDNKTLYVNESVQRNVWRYRLANDGSISDKRLLIHFDDFGLDGMRTDQQGNLYIARYGKGVIAIVSPKGKLIREVTLKGKFPTNVAFGGVDGKTVFVTMQKRGAIEKFNAEYSGRIFKNLN</sequence>
<evidence type="ECO:0000259" key="2">
    <source>
        <dbReference type="Pfam" id="PF08450"/>
    </source>
</evidence>
<evidence type="ECO:0000256" key="1">
    <source>
        <dbReference type="SAM" id="SignalP"/>
    </source>
</evidence>
<dbReference type="PANTHER" id="PTHR47572:SF5">
    <property type="entry name" value="BLR2277 PROTEIN"/>
    <property type="match status" value="1"/>
</dbReference>
<dbReference type="InterPro" id="IPR011042">
    <property type="entry name" value="6-blade_b-propeller_TolB-like"/>
</dbReference>
<dbReference type="PANTHER" id="PTHR47572">
    <property type="entry name" value="LIPOPROTEIN-RELATED"/>
    <property type="match status" value="1"/>
</dbReference>
<organism evidence="3 4">
    <name type="scientific">Thalassotalea profundi</name>
    <dbReference type="NCBI Taxonomy" id="2036687"/>
    <lineage>
        <taxon>Bacteria</taxon>
        <taxon>Pseudomonadati</taxon>
        <taxon>Pseudomonadota</taxon>
        <taxon>Gammaproteobacteria</taxon>
        <taxon>Alteromonadales</taxon>
        <taxon>Colwelliaceae</taxon>
        <taxon>Thalassotalea</taxon>
    </lineage>
</organism>
<dbReference type="InterPro" id="IPR013658">
    <property type="entry name" value="SGL"/>
</dbReference>
<keyword evidence="1" id="KW-0732">Signal</keyword>
<feature type="domain" description="SMP-30/Gluconolactonase/LRE-like region" evidence="2">
    <location>
        <begin position="48"/>
        <end position="294"/>
    </location>
</feature>
<evidence type="ECO:0000313" key="4">
    <source>
        <dbReference type="Proteomes" id="UP000626370"/>
    </source>
</evidence>
<protein>
    <submittedName>
        <fullName evidence="3">Gluconolactonase</fullName>
    </submittedName>
</protein>
<dbReference type="Gene3D" id="2.120.10.30">
    <property type="entry name" value="TolB, C-terminal domain"/>
    <property type="match status" value="1"/>
</dbReference>
<dbReference type="Proteomes" id="UP000626370">
    <property type="component" value="Unassembled WGS sequence"/>
</dbReference>
<feature type="signal peptide" evidence="1">
    <location>
        <begin position="1"/>
        <end position="20"/>
    </location>
</feature>
<dbReference type="EMBL" id="BNAH01000014">
    <property type="protein sequence ID" value="GHE99024.1"/>
    <property type="molecule type" value="Genomic_DNA"/>
</dbReference>
<dbReference type="SUPFAM" id="SSF63829">
    <property type="entry name" value="Calcium-dependent phosphotriesterase"/>
    <property type="match status" value="1"/>
</dbReference>
<evidence type="ECO:0000313" key="3">
    <source>
        <dbReference type="EMBL" id="GHE99024.1"/>
    </source>
</evidence>
<accession>A0ABQ3J125</accession>
<feature type="chain" id="PRO_5045709180" evidence="1">
    <location>
        <begin position="21"/>
        <end position="316"/>
    </location>
</feature>
<proteinExistence type="predicted"/>
<name>A0ABQ3J125_9GAMM</name>
<dbReference type="Pfam" id="PF08450">
    <property type="entry name" value="SGL"/>
    <property type="match status" value="1"/>
</dbReference>
<dbReference type="RefSeq" id="WP_189379141.1">
    <property type="nucleotide sequence ID" value="NZ_BNAH01000014.1"/>
</dbReference>
<comment type="caution">
    <text evidence="3">The sequence shown here is derived from an EMBL/GenBank/DDBJ whole genome shotgun (WGS) entry which is preliminary data.</text>
</comment>